<keyword evidence="9" id="KW-1185">Reference proteome</keyword>
<dbReference type="SUPFAM" id="SSF111369">
    <property type="entry name" value="HlyD-like secretion proteins"/>
    <property type="match status" value="1"/>
</dbReference>
<dbReference type="Gene3D" id="1.10.287.470">
    <property type="entry name" value="Helix hairpin bin"/>
    <property type="match status" value="1"/>
</dbReference>
<dbReference type="Pfam" id="PF25944">
    <property type="entry name" value="Beta-barrel_RND"/>
    <property type="match status" value="1"/>
</dbReference>
<gene>
    <name evidence="8" type="ORF">DSLASN_09270</name>
</gene>
<evidence type="ECO:0000256" key="2">
    <source>
        <dbReference type="ARBA" id="ARBA00009477"/>
    </source>
</evidence>
<dbReference type="Gene3D" id="2.40.420.20">
    <property type="match status" value="1"/>
</dbReference>
<feature type="chain" id="PRO_5046729685" evidence="3">
    <location>
        <begin position="40"/>
        <end position="389"/>
    </location>
</feature>
<dbReference type="PANTHER" id="PTHR30158:SF3">
    <property type="entry name" value="MULTIDRUG EFFLUX PUMP SUBUNIT ACRA-RELATED"/>
    <property type="match status" value="1"/>
</dbReference>
<evidence type="ECO:0000259" key="6">
    <source>
        <dbReference type="Pfam" id="PF25944"/>
    </source>
</evidence>
<dbReference type="Gene3D" id="2.40.50.100">
    <property type="match status" value="1"/>
</dbReference>
<dbReference type="EMBL" id="AP024488">
    <property type="protein sequence ID" value="BCS95295.1"/>
    <property type="molecule type" value="Genomic_DNA"/>
</dbReference>
<dbReference type="Proteomes" id="UP001320148">
    <property type="component" value="Chromosome"/>
</dbReference>
<keyword evidence="3" id="KW-0732">Signal</keyword>
<name>A0ABN6F104_9BACT</name>
<dbReference type="InterPro" id="IPR058627">
    <property type="entry name" value="MdtA-like_C"/>
</dbReference>
<evidence type="ECO:0000259" key="5">
    <source>
        <dbReference type="Pfam" id="PF25917"/>
    </source>
</evidence>
<dbReference type="Pfam" id="PF25876">
    <property type="entry name" value="HH_MFP_RND"/>
    <property type="match status" value="1"/>
</dbReference>
<comment type="subcellular location">
    <subcellularLocation>
        <location evidence="1">Cell envelope</location>
    </subcellularLocation>
</comment>
<dbReference type="InterPro" id="IPR058624">
    <property type="entry name" value="MdtA-like_HH"/>
</dbReference>
<dbReference type="Pfam" id="PF25967">
    <property type="entry name" value="RND-MFP_C"/>
    <property type="match status" value="1"/>
</dbReference>
<sequence length="389" mass="42396">MLIGRIKEPYFRVHRPSGVKGLFAAMALGLVAVASSVSAQEAGGAAFKAPVSVMTMTKQTIQYTQTVPGRVQAHKIAEVRPQVTGIVLERFFEEGGMVEKGQPLYQIDPSTYKAVYDSAKADLLNAQAQLESSKARAERYGRLVEDRAVSRQDYDDAHAAWLQARASVAVADASVAQAKINLDYTRVYAPITGRIGKSTVTEGALVTANQATMMAEITQLDPIYVDMQQAREKLFELKKKSTSTEKIMVRLDYGDSQGEYPRMGELQFSEVTVDPTTSSVVLRALFPNPDEELYPGFFVSATLLLDKADVLMIPQKAAILQPSGTMVAWVMDKANKVHPQPIEVKGSYKNNWIVTSGLSEGDAIVTEGFQRLQPGAEVDSSQAVLALAN</sequence>
<organism evidence="8 9">
    <name type="scientific">Desulfoluna limicola</name>
    <dbReference type="NCBI Taxonomy" id="2810562"/>
    <lineage>
        <taxon>Bacteria</taxon>
        <taxon>Pseudomonadati</taxon>
        <taxon>Thermodesulfobacteriota</taxon>
        <taxon>Desulfobacteria</taxon>
        <taxon>Desulfobacterales</taxon>
        <taxon>Desulfolunaceae</taxon>
        <taxon>Desulfoluna</taxon>
    </lineage>
</organism>
<feature type="domain" description="Multidrug resistance protein MdtA-like beta-barrel" evidence="6">
    <location>
        <begin position="222"/>
        <end position="306"/>
    </location>
</feature>
<dbReference type="Pfam" id="PF25917">
    <property type="entry name" value="BSH_RND"/>
    <property type="match status" value="1"/>
</dbReference>
<evidence type="ECO:0000259" key="4">
    <source>
        <dbReference type="Pfam" id="PF25876"/>
    </source>
</evidence>
<dbReference type="RefSeq" id="WP_236891555.1">
    <property type="nucleotide sequence ID" value="NZ_AP024488.1"/>
</dbReference>
<evidence type="ECO:0000313" key="9">
    <source>
        <dbReference type="Proteomes" id="UP001320148"/>
    </source>
</evidence>
<feature type="signal peptide" evidence="3">
    <location>
        <begin position="1"/>
        <end position="39"/>
    </location>
</feature>
<dbReference type="PANTHER" id="PTHR30158">
    <property type="entry name" value="ACRA/E-RELATED COMPONENT OF DRUG EFFLUX TRANSPORTER"/>
    <property type="match status" value="1"/>
</dbReference>
<evidence type="ECO:0000256" key="1">
    <source>
        <dbReference type="ARBA" id="ARBA00004196"/>
    </source>
</evidence>
<reference evidence="8 9" key="1">
    <citation type="submission" date="2021-02" db="EMBL/GenBank/DDBJ databases">
        <title>Complete genome of Desulfoluna sp. strain ASN36.</title>
        <authorList>
            <person name="Takahashi A."/>
            <person name="Kojima H."/>
            <person name="Fukui M."/>
        </authorList>
    </citation>
    <scope>NUCLEOTIDE SEQUENCE [LARGE SCALE GENOMIC DNA]</scope>
    <source>
        <strain evidence="8 9">ASN36</strain>
    </source>
</reference>
<accession>A0ABN6F104</accession>
<dbReference type="InterPro" id="IPR006143">
    <property type="entry name" value="RND_pump_MFP"/>
</dbReference>
<dbReference type="InterPro" id="IPR058626">
    <property type="entry name" value="MdtA-like_b-barrel"/>
</dbReference>
<dbReference type="Gene3D" id="2.40.30.170">
    <property type="match status" value="1"/>
</dbReference>
<proteinExistence type="inferred from homology"/>
<dbReference type="InterPro" id="IPR058625">
    <property type="entry name" value="MdtA-like_BSH"/>
</dbReference>
<dbReference type="NCBIfam" id="TIGR01730">
    <property type="entry name" value="RND_mfp"/>
    <property type="match status" value="1"/>
</dbReference>
<comment type="similarity">
    <text evidence="2">Belongs to the membrane fusion protein (MFP) (TC 8.A.1) family.</text>
</comment>
<evidence type="ECO:0000256" key="3">
    <source>
        <dbReference type="SAM" id="SignalP"/>
    </source>
</evidence>
<feature type="domain" description="Multidrug resistance protein MdtA-like barrel-sandwich hybrid" evidence="5">
    <location>
        <begin position="76"/>
        <end position="216"/>
    </location>
</feature>
<evidence type="ECO:0000259" key="7">
    <source>
        <dbReference type="Pfam" id="PF25967"/>
    </source>
</evidence>
<feature type="domain" description="Multidrug resistance protein MdtA-like alpha-helical hairpin" evidence="4">
    <location>
        <begin position="116"/>
        <end position="185"/>
    </location>
</feature>
<evidence type="ECO:0000313" key="8">
    <source>
        <dbReference type="EMBL" id="BCS95295.1"/>
    </source>
</evidence>
<feature type="domain" description="Multidrug resistance protein MdtA-like C-terminal permuted SH3" evidence="7">
    <location>
        <begin position="309"/>
        <end position="371"/>
    </location>
</feature>
<protein>
    <submittedName>
        <fullName evidence="8">Secretion protein HlyD</fullName>
    </submittedName>
</protein>